<evidence type="ECO:0000256" key="1">
    <source>
        <dbReference type="SAM" id="SignalP"/>
    </source>
</evidence>
<protein>
    <submittedName>
        <fullName evidence="2">Uncharacterized protein</fullName>
    </submittedName>
</protein>
<proteinExistence type="predicted"/>
<reference evidence="2 3" key="1">
    <citation type="submission" date="2023-03" db="EMBL/GenBank/DDBJ databases">
        <title>Genome insight into feeding habits of ladybird beetles.</title>
        <authorList>
            <person name="Li H.-S."/>
            <person name="Huang Y.-H."/>
            <person name="Pang H."/>
        </authorList>
    </citation>
    <scope>NUCLEOTIDE SEQUENCE [LARGE SCALE GENOMIC DNA]</scope>
    <source>
        <strain evidence="2">SYSU_2023b</strain>
        <tissue evidence="2">Whole body</tissue>
    </source>
</reference>
<dbReference type="Proteomes" id="UP001431783">
    <property type="component" value="Unassembled WGS sequence"/>
</dbReference>
<keyword evidence="1" id="KW-0732">Signal</keyword>
<organism evidence="2 3">
    <name type="scientific">Henosepilachna vigintioctopunctata</name>
    <dbReference type="NCBI Taxonomy" id="420089"/>
    <lineage>
        <taxon>Eukaryota</taxon>
        <taxon>Metazoa</taxon>
        <taxon>Ecdysozoa</taxon>
        <taxon>Arthropoda</taxon>
        <taxon>Hexapoda</taxon>
        <taxon>Insecta</taxon>
        <taxon>Pterygota</taxon>
        <taxon>Neoptera</taxon>
        <taxon>Endopterygota</taxon>
        <taxon>Coleoptera</taxon>
        <taxon>Polyphaga</taxon>
        <taxon>Cucujiformia</taxon>
        <taxon>Coccinelloidea</taxon>
        <taxon>Coccinellidae</taxon>
        <taxon>Epilachninae</taxon>
        <taxon>Epilachnini</taxon>
        <taxon>Henosepilachna</taxon>
    </lineage>
</organism>
<accession>A0AAW1VFU1</accession>
<keyword evidence="3" id="KW-1185">Reference proteome</keyword>
<gene>
    <name evidence="2" type="ORF">WA026_022584</name>
</gene>
<sequence>MVPVLIAIVLLNFISQDHLLLDAYGRTIGRDILLACNHCHETFYGNCAQAIDLDTIACSYKEIYCISQSYYDPWNRGYGGKYNFHRGCSPCEDIECAENYTMSTNLLLREFIGETVVCGKYFNCNKDELSNFELEDVVGIKS</sequence>
<name>A0AAW1VFU1_9CUCU</name>
<feature type="signal peptide" evidence="1">
    <location>
        <begin position="1"/>
        <end position="16"/>
    </location>
</feature>
<dbReference type="AlphaFoldDB" id="A0AAW1VFU1"/>
<evidence type="ECO:0000313" key="2">
    <source>
        <dbReference type="EMBL" id="KAK9892905.1"/>
    </source>
</evidence>
<feature type="chain" id="PRO_5043710605" evidence="1">
    <location>
        <begin position="17"/>
        <end position="142"/>
    </location>
</feature>
<dbReference type="EMBL" id="JARQZJ010000140">
    <property type="protein sequence ID" value="KAK9892905.1"/>
    <property type="molecule type" value="Genomic_DNA"/>
</dbReference>
<comment type="caution">
    <text evidence="2">The sequence shown here is derived from an EMBL/GenBank/DDBJ whole genome shotgun (WGS) entry which is preliminary data.</text>
</comment>
<evidence type="ECO:0000313" key="3">
    <source>
        <dbReference type="Proteomes" id="UP001431783"/>
    </source>
</evidence>